<organism evidence="4 5">
    <name type="scientific">Piscinibacter gummiphilus</name>
    <dbReference type="NCBI Taxonomy" id="946333"/>
    <lineage>
        <taxon>Bacteria</taxon>
        <taxon>Pseudomonadati</taxon>
        <taxon>Pseudomonadota</taxon>
        <taxon>Betaproteobacteria</taxon>
        <taxon>Burkholderiales</taxon>
        <taxon>Sphaerotilaceae</taxon>
        <taxon>Piscinibacter</taxon>
    </lineage>
</organism>
<dbReference type="PANTHER" id="PTHR43884:SF12">
    <property type="entry name" value="ISOVALERYL-COA DEHYDROGENASE, MITOCHONDRIAL-RELATED"/>
    <property type="match status" value="1"/>
</dbReference>
<dbReference type="InterPro" id="IPR013107">
    <property type="entry name" value="Acyl-CoA_DH_C"/>
</dbReference>
<dbReference type="GO" id="GO:0006552">
    <property type="term" value="P:L-leucine catabolic process"/>
    <property type="evidence" value="ECO:0007669"/>
    <property type="project" value="TreeGrafter"/>
</dbReference>
<evidence type="ECO:0000259" key="2">
    <source>
        <dbReference type="Pfam" id="PF02771"/>
    </source>
</evidence>
<dbReference type="EMBL" id="CP015118">
    <property type="protein sequence ID" value="ARN20304.1"/>
    <property type="molecule type" value="Genomic_DNA"/>
</dbReference>
<dbReference type="InterPro" id="IPR036250">
    <property type="entry name" value="AcylCo_DH-like_C"/>
</dbReference>
<sequence>MSFVIPLNPQAASAETMADRLALRLATTAVARDQAGGHAAEERQWIRDSGLLSLTIPAAHGGQGADWPTFYRTLRRLAEADSALAHVYGFHHLQLASVQLYGSPEQHARYLRGTIEHGWFWGNALNPLDKRLVATEVDGGYRLDGLKGFASGALGSDQLVVSAWLPDREALLVGVVPTGRDGVAVQGDWDAFGQRQTDSGTVTFDQVALAHAEVLQAPGTVPTPQATLRSQLAQLILVNLYTGIARGAFDAARRYTVEESRPWFASGVSRAADDPFVQHRYGDLWLKVRPAIVLADDAAQRLDQAFRRGAALTAADRGEVALAVAEAKVLAHRAAIEVSSQLFELTGARSTSTRLGLDRFWRNARVHTLHDPVDYKLRTLGRHALLGELPEPTAYS</sequence>
<dbReference type="SUPFAM" id="SSF56645">
    <property type="entry name" value="Acyl-CoA dehydrogenase NM domain-like"/>
    <property type="match status" value="1"/>
</dbReference>
<dbReference type="AlphaFoldDB" id="A0A1W6L7W5"/>
<feature type="domain" description="Acyl-CoA dehydrogenase/oxidase N-terminal" evidence="2">
    <location>
        <begin position="14"/>
        <end position="115"/>
    </location>
</feature>
<dbReference type="PIRSF" id="PIRSF016578">
    <property type="entry name" value="HsaA"/>
    <property type="match status" value="1"/>
</dbReference>
<dbReference type="InterPro" id="IPR037069">
    <property type="entry name" value="AcylCoA_DH/ox_N_sf"/>
</dbReference>
<protein>
    <submittedName>
        <fullName evidence="4">Monooxygenase</fullName>
    </submittedName>
</protein>
<dbReference type="PANTHER" id="PTHR43884">
    <property type="entry name" value="ACYL-COA DEHYDROGENASE"/>
    <property type="match status" value="1"/>
</dbReference>
<keyword evidence="5" id="KW-1185">Reference proteome</keyword>
<gene>
    <name evidence="4" type="ORF">A4W93_10535</name>
</gene>
<keyword evidence="4" id="KW-0503">Monooxygenase</keyword>
<dbReference type="InterPro" id="IPR009100">
    <property type="entry name" value="AcylCoA_DH/oxidase_NM_dom_sf"/>
</dbReference>
<name>A0A1W6L7W5_9BURK</name>
<dbReference type="KEGG" id="rgu:A4W93_10535"/>
<dbReference type="Gene3D" id="1.20.140.10">
    <property type="entry name" value="Butyryl-CoA Dehydrogenase, subunit A, domain 3"/>
    <property type="match status" value="1"/>
</dbReference>
<evidence type="ECO:0000313" key="5">
    <source>
        <dbReference type="Proteomes" id="UP000193427"/>
    </source>
</evidence>
<proteinExistence type="predicted"/>
<dbReference type="Pfam" id="PF02771">
    <property type="entry name" value="Acyl-CoA_dh_N"/>
    <property type="match status" value="1"/>
</dbReference>
<dbReference type="RefSeq" id="WP_237357753.1">
    <property type="nucleotide sequence ID" value="NZ_BSPR01000014.1"/>
</dbReference>
<feature type="domain" description="Acyl-CoA dehydrogenase C-terminal" evidence="3">
    <location>
        <begin position="239"/>
        <end position="371"/>
    </location>
</feature>
<reference evidence="4 5" key="1">
    <citation type="submission" date="2016-04" db="EMBL/GenBank/DDBJ databases">
        <title>Complete genome sequence of natural rubber-degrading, novel Gram-negative bacterium, Rhizobacter gummiphilus strain NS21.</title>
        <authorList>
            <person name="Tabata M."/>
            <person name="Kasai D."/>
            <person name="Fukuda M."/>
        </authorList>
    </citation>
    <scope>NUCLEOTIDE SEQUENCE [LARGE SCALE GENOMIC DNA]</scope>
    <source>
        <strain evidence="4 5">NS21</strain>
    </source>
</reference>
<dbReference type="GO" id="GO:0050660">
    <property type="term" value="F:flavin adenine dinucleotide binding"/>
    <property type="evidence" value="ECO:0007669"/>
    <property type="project" value="InterPro"/>
</dbReference>
<dbReference type="Pfam" id="PF08028">
    <property type="entry name" value="Acyl-CoA_dh_2"/>
    <property type="match status" value="1"/>
</dbReference>
<dbReference type="InterPro" id="IPR013786">
    <property type="entry name" value="AcylCoA_DH/ox_N"/>
</dbReference>
<accession>A0A1W6L7W5</accession>
<evidence type="ECO:0000313" key="4">
    <source>
        <dbReference type="EMBL" id="ARN20304.1"/>
    </source>
</evidence>
<dbReference type="SUPFAM" id="SSF47203">
    <property type="entry name" value="Acyl-CoA dehydrogenase C-terminal domain-like"/>
    <property type="match status" value="1"/>
</dbReference>
<evidence type="ECO:0000259" key="3">
    <source>
        <dbReference type="Pfam" id="PF08028"/>
    </source>
</evidence>
<evidence type="ECO:0000256" key="1">
    <source>
        <dbReference type="ARBA" id="ARBA00023002"/>
    </source>
</evidence>
<dbReference type="GO" id="GO:0004497">
    <property type="term" value="F:monooxygenase activity"/>
    <property type="evidence" value="ECO:0007669"/>
    <property type="project" value="UniProtKB-KW"/>
</dbReference>
<dbReference type="Gene3D" id="2.40.110.10">
    <property type="entry name" value="Butyryl-CoA Dehydrogenase, subunit A, domain 2"/>
    <property type="match status" value="1"/>
</dbReference>
<dbReference type="InterPro" id="IPR046373">
    <property type="entry name" value="Acyl-CoA_Oxase/DH_mid-dom_sf"/>
</dbReference>
<dbReference type="Gene3D" id="1.10.540.10">
    <property type="entry name" value="Acyl-CoA dehydrogenase/oxidase, N-terminal domain"/>
    <property type="match status" value="1"/>
</dbReference>
<keyword evidence="1" id="KW-0560">Oxidoreductase</keyword>
<dbReference type="Proteomes" id="UP000193427">
    <property type="component" value="Chromosome"/>
</dbReference>
<dbReference type="GO" id="GO:0008470">
    <property type="term" value="F:3-methylbutanoyl-CoA dehydrogenase activity"/>
    <property type="evidence" value="ECO:0007669"/>
    <property type="project" value="TreeGrafter"/>
</dbReference>
<dbReference type="STRING" id="946333.A4W93_10535"/>